<organism evidence="1 2">
    <name type="scientific">Pseudo-nitzschia multistriata</name>
    <dbReference type="NCBI Taxonomy" id="183589"/>
    <lineage>
        <taxon>Eukaryota</taxon>
        <taxon>Sar</taxon>
        <taxon>Stramenopiles</taxon>
        <taxon>Ochrophyta</taxon>
        <taxon>Bacillariophyta</taxon>
        <taxon>Bacillariophyceae</taxon>
        <taxon>Bacillariophycidae</taxon>
        <taxon>Bacillariales</taxon>
        <taxon>Bacillariaceae</taxon>
        <taxon>Pseudo-nitzschia</taxon>
    </lineage>
</organism>
<dbReference type="Proteomes" id="UP000291116">
    <property type="component" value="Unassembled WGS sequence"/>
</dbReference>
<name>A0A448ZE90_9STRA</name>
<dbReference type="EMBL" id="CAACVS010000277">
    <property type="protein sequence ID" value="VEU40367.1"/>
    <property type="molecule type" value="Genomic_DNA"/>
</dbReference>
<evidence type="ECO:0000313" key="2">
    <source>
        <dbReference type="Proteomes" id="UP000291116"/>
    </source>
</evidence>
<keyword evidence="2" id="KW-1185">Reference proteome</keyword>
<accession>A0A448ZE90</accession>
<proteinExistence type="predicted"/>
<reference evidence="1 2" key="1">
    <citation type="submission" date="2019-01" db="EMBL/GenBank/DDBJ databases">
        <authorList>
            <person name="Ferrante I. M."/>
        </authorList>
    </citation>
    <scope>NUCLEOTIDE SEQUENCE [LARGE SCALE GENOMIC DNA]</scope>
    <source>
        <strain evidence="1 2">B856</strain>
    </source>
</reference>
<dbReference type="AlphaFoldDB" id="A0A448ZE90"/>
<sequence length="212" mass="22269">MAGYRCARDSYAIRGAARSGAARCDPFSLVEPDEPRDAEHLLHLPRNAHAREFLREEADRQKEHGEPAVQELRVADPPGGLVVLDLLLLADLAVLFLEGVQGRHLLREGDLVQNDLSGNVLRDPVVVPAELCVPVKVALDLGELGARGSFLGRGGLPLEAGLREALRGRRCGLGGRSDKGLRGKEAAGEQGDGCASGLHGGGLGNKVTGVGG</sequence>
<protein>
    <submittedName>
        <fullName evidence="1">Uncharacterized protein</fullName>
    </submittedName>
</protein>
<gene>
    <name evidence="1" type="ORF">PSNMU_V1.4_AUG-EV-PASAV3_0072510</name>
</gene>
<evidence type="ECO:0000313" key="1">
    <source>
        <dbReference type="EMBL" id="VEU40367.1"/>
    </source>
</evidence>